<dbReference type="InterPro" id="IPR001878">
    <property type="entry name" value="Znf_CCHC"/>
</dbReference>
<dbReference type="EnsemblPlants" id="QL02p083425:mrna">
    <property type="protein sequence ID" value="QL02p083425:mrna:CDS:1"/>
    <property type="gene ID" value="QL02p083425"/>
</dbReference>
<keyword evidence="1" id="KW-0479">Metal-binding</keyword>
<keyword evidence="1" id="KW-0862">Zinc</keyword>
<dbReference type="Pfam" id="PF14111">
    <property type="entry name" value="DUF4283"/>
    <property type="match status" value="1"/>
</dbReference>
<evidence type="ECO:0000256" key="1">
    <source>
        <dbReference type="PROSITE-ProRule" id="PRU00047"/>
    </source>
</evidence>
<dbReference type="InParanoid" id="A0A7N2KZP1"/>
<evidence type="ECO:0000259" key="3">
    <source>
        <dbReference type="PROSITE" id="PS50158"/>
    </source>
</evidence>
<dbReference type="InterPro" id="IPR036875">
    <property type="entry name" value="Znf_CCHC_sf"/>
</dbReference>
<keyword evidence="1" id="KW-0863">Zinc-finger</keyword>
<dbReference type="PANTHER" id="PTHR31286">
    <property type="entry name" value="GLYCINE-RICH CELL WALL STRUCTURAL PROTEIN 1.8-LIKE"/>
    <property type="match status" value="1"/>
</dbReference>
<dbReference type="GO" id="GO:0003676">
    <property type="term" value="F:nucleic acid binding"/>
    <property type="evidence" value="ECO:0007669"/>
    <property type="project" value="InterPro"/>
</dbReference>
<feature type="domain" description="CCHC-type" evidence="3">
    <location>
        <begin position="278"/>
        <end position="292"/>
    </location>
</feature>
<dbReference type="PROSITE" id="PS50158">
    <property type="entry name" value="ZF_CCHC"/>
    <property type="match status" value="1"/>
</dbReference>
<accession>A0A7N2KZP1</accession>
<dbReference type="PANTHER" id="PTHR31286:SF99">
    <property type="entry name" value="DUF4283 DOMAIN-CONTAINING PROTEIN"/>
    <property type="match status" value="1"/>
</dbReference>
<dbReference type="AlphaFoldDB" id="A0A7N2KZP1"/>
<dbReference type="GO" id="GO:0008270">
    <property type="term" value="F:zinc ion binding"/>
    <property type="evidence" value="ECO:0007669"/>
    <property type="project" value="UniProtKB-KW"/>
</dbReference>
<feature type="region of interest" description="Disordered" evidence="2">
    <location>
        <begin position="1"/>
        <end position="56"/>
    </location>
</feature>
<evidence type="ECO:0000313" key="4">
    <source>
        <dbReference type="EnsemblPlants" id="QL02p083425:mrna:CDS:1"/>
    </source>
</evidence>
<feature type="compositionally biased region" description="Basic and acidic residues" evidence="2">
    <location>
        <begin position="9"/>
        <end position="32"/>
    </location>
</feature>
<dbReference type="Pfam" id="PF00098">
    <property type="entry name" value="zf-CCHC"/>
    <property type="match status" value="1"/>
</dbReference>
<name>A0A7N2KZP1_QUELO</name>
<dbReference type="OMA" id="FKPAMAN"/>
<dbReference type="SUPFAM" id="SSF57756">
    <property type="entry name" value="Retrovirus zinc finger-like domains"/>
    <property type="match status" value="1"/>
</dbReference>
<protein>
    <recommendedName>
        <fullName evidence="3">CCHC-type domain-containing protein</fullName>
    </recommendedName>
</protein>
<reference evidence="4" key="2">
    <citation type="submission" date="2021-01" db="UniProtKB">
        <authorList>
            <consortium name="EnsemblPlants"/>
        </authorList>
    </citation>
    <scope>IDENTIFICATION</scope>
</reference>
<sequence length="362" mass="40407">MGLSKHRFLSREEEVEISRSKNKVKDIHHAEFNDGSSDGGHSQSHRNTWGSAGASSKDKLVGEIPGAFVEAFDFSDLMDAEAESDDEVFDLWEGLAAVKLSRETKRRIRGPWAQTLIVKLFGRSIGFSFLQSKLNLLWKPIGRLDCVDLGDDFYLVRFALKEDMNSVMEKGPWFIGGHFLSIRPWECFFKPAMANVSSIAVWVRFHQLPLELYEAEVLKQIGDAIGKVLCIDAYTALEARGKYARLCLQVDINKPLINIVLIGKFEQQVVYEGIHKLCFACGRIGHKKDDCPHTIRKPVSLEREENGEPDESVRSCKVHATDSTTDGCGTSGGSGAATDSTSYGPWMIMTQVKTTKFSECCD</sequence>
<evidence type="ECO:0000256" key="2">
    <source>
        <dbReference type="SAM" id="MobiDB-lite"/>
    </source>
</evidence>
<reference evidence="5" key="1">
    <citation type="journal article" date="2016" name="G3 (Bethesda)">
        <title>First Draft Assembly and Annotation of the Genome of a California Endemic Oak Quercus lobata Nee (Fagaceae).</title>
        <authorList>
            <person name="Sork V.L."/>
            <person name="Fitz-Gibbon S.T."/>
            <person name="Puiu D."/>
            <person name="Crepeau M."/>
            <person name="Gugger P.F."/>
            <person name="Sherman R."/>
            <person name="Stevens K."/>
            <person name="Langley C.H."/>
            <person name="Pellegrini M."/>
            <person name="Salzberg S.L."/>
        </authorList>
    </citation>
    <scope>NUCLEOTIDE SEQUENCE [LARGE SCALE GENOMIC DNA]</scope>
    <source>
        <strain evidence="5">cv. SW786</strain>
    </source>
</reference>
<dbReference type="Proteomes" id="UP000594261">
    <property type="component" value="Chromosome 2"/>
</dbReference>
<keyword evidence="5" id="KW-1185">Reference proteome</keyword>
<proteinExistence type="predicted"/>
<dbReference type="InterPro" id="IPR040256">
    <property type="entry name" value="At4g02000-like"/>
</dbReference>
<organism evidence="4 5">
    <name type="scientific">Quercus lobata</name>
    <name type="common">Valley oak</name>
    <dbReference type="NCBI Taxonomy" id="97700"/>
    <lineage>
        <taxon>Eukaryota</taxon>
        <taxon>Viridiplantae</taxon>
        <taxon>Streptophyta</taxon>
        <taxon>Embryophyta</taxon>
        <taxon>Tracheophyta</taxon>
        <taxon>Spermatophyta</taxon>
        <taxon>Magnoliopsida</taxon>
        <taxon>eudicotyledons</taxon>
        <taxon>Gunneridae</taxon>
        <taxon>Pentapetalae</taxon>
        <taxon>rosids</taxon>
        <taxon>fabids</taxon>
        <taxon>Fagales</taxon>
        <taxon>Fagaceae</taxon>
        <taxon>Quercus</taxon>
    </lineage>
</organism>
<evidence type="ECO:0000313" key="5">
    <source>
        <dbReference type="Proteomes" id="UP000594261"/>
    </source>
</evidence>
<dbReference type="Gramene" id="QL02p083425:mrna">
    <property type="protein sequence ID" value="QL02p083425:mrna:CDS:1"/>
    <property type="gene ID" value="QL02p083425"/>
</dbReference>
<dbReference type="InterPro" id="IPR025558">
    <property type="entry name" value="DUF4283"/>
</dbReference>